<dbReference type="GO" id="GO:0016787">
    <property type="term" value="F:hydrolase activity"/>
    <property type="evidence" value="ECO:0007669"/>
    <property type="project" value="UniProtKB-KW"/>
</dbReference>
<feature type="binding site" evidence="3">
    <location>
        <position position="50"/>
    </location>
    <ligand>
        <name>Mg(2+)</name>
        <dbReference type="ChEBI" id="CHEBI:18420"/>
        <label>1</label>
    </ligand>
</feature>
<reference evidence="4 5" key="1">
    <citation type="submission" date="2018-11" db="EMBL/GenBank/DDBJ databases">
        <authorList>
            <person name="Wuyts S."/>
        </authorList>
    </citation>
    <scope>NUCLEOTIDE SEQUENCE [LARGE SCALE GENOMIC DNA]</scope>
    <source>
        <strain evidence="4">Lactobacillus mudanjiangensis AMBF249</strain>
    </source>
</reference>
<organism evidence="4 5">
    <name type="scientific">Lactiplantibacillus mudanjiangensis</name>
    <dbReference type="NCBI Taxonomy" id="1296538"/>
    <lineage>
        <taxon>Bacteria</taxon>
        <taxon>Bacillati</taxon>
        <taxon>Bacillota</taxon>
        <taxon>Bacilli</taxon>
        <taxon>Lactobacillales</taxon>
        <taxon>Lactobacillaceae</taxon>
        <taxon>Lactiplantibacillus</taxon>
    </lineage>
</organism>
<dbReference type="RefSeq" id="WP_130851489.1">
    <property type="nucleotide sequence ID" value="NZ_UYIG01000046.1"/>
</dbReference>
<feature type="binding site" evidence="3">
    <location>
        <position position="264"/>
    </location>
    <ligand>
        <name>Mg(2+)</name>
        <dbReference type="ChEBI" id="CHEBI:18420"/>
        <label>1</label>
    </ligand>
</feature>
<accession>A0A660DXG3</accession>
<evidence type="ECO:0000256" key="2">
    <source>
        <dbReference type="ARBA" id="ARBA00022801"/>
    </source>
</evidence>
<dbReference type="PANTHER" id="PTHR16222">
    <property type="entry name" value="ADP-RIBOSYLGLYCOHYDROLASE"/>
    <property type="match status" value="1"/>
</dbReference>
<proteinExistence type="inferred from homology"/>
<evidence type="ECO:0008006" key="6">
    <source>
        <dbReference type="Google" id="ProtNLM"/>
    </source>
</evidence>
<feature type="binding site" evidence="3">
    <location>
        <position position="51"/>
    </location>
    <ligand>
        <name>Mg(2+)</name>
        <dbReference type="ChEBI" id="CHEBI:18420"/>
        <label>1</label>
    </ligand>
</feature>
<dbReference type="EMBL" id="UYIG01000046">
    <property type="protein sequence ID" value="VDG27749.1"/>
    <property type="molecule type" value="Genomic_DNA"/>
</dbReference>
<gene>
    <name evidence="4" type="ORF">MUDAN_MDHGFNIF_02580</name>
</gene>
<feature type="binding site" evidence="3">
    <location>
        <position position="267"/>
    </location>
    <ligand>
        <name>Mg(2+)</name>
        <dbReference type="ChEBI" id="CHEBI:18420"/>
        <label>1</label>
    </ligand>
</feature>
<sequence length="312" mass="34748">MQADQMRQFIYAGIVGDAMGVPVEFNERDTYRITTMTGHGTWDQPRGSWSDDTSMTLALMDNLTHDGTYADLFEKFQAYMMWGAYTPRDETFDIGKTCAHAIRNRFINQLAPTECGDPSEFANGNGALMRLAPLALVLVDESDLKTRLQLTRDYTAMTHRHPRTILGSYLYLEFLHAMLNGQPLRTALVMVPSLVKSALKNEPAVLAEWSHYELYLTPAITELSRSQIRSTGYVVDTFGAALWCCAKAQSVAEAILLAVNLGGDADTVATIAGTWAAARYPAQSLPKEWQAALLNQTRLADYIDPFILKFND</sequence>
<comment type="similarity">
    <text evidence="1">Belongs to the ADP-ribosylglycohydrolase family.</text>
</comment>
<keyword evidence="3" id="KW-0460">Magnesium</keyword>
<evidence type="ECO:0000256" key="3">
    <source>
        <dbReference type="PIRSR" id="PIRSR605502-1"/>
    </source>
</evidence>
<comment type="cofactor">
    <cofactor evidence="3">
        <name>Mg(2+)</name>
        <dbReference type="ChEBI" id="CHEBI:18420"/>
    </cofactor>
    <text evidence="3">Binds 2 magnesium ions per subunit.</text>
</comment>
<dbReference type="Proteomes" id="UP000289996">
    <property type="component" value="Unassembled WGS sequence"/>
</dbReference>
<protein>
    <recommendedName>
        <fullName evidence="6">ADP-ribosylglycohydrolase</fullName>
    </recommendedName>
</protein>
<dbReference type="PANTHER" id="PTHR16222:SF24">
    <property type="entry name" value="ADP-RIBOSYLHYDROLASE ARH3"/>
    <property type="match status" value="1"/>
</dbReference>
<dbReference type="InterPro" id="IPR005502">
    <property type="entry name" value="Ribosyl_crysJ1"/>
</dbReference>
<dbReference type="SUPFAM" id="SSF101478">
    <property type="entry name" value="ADP-ribosylglycohydrolase"/>
    <property type="match status" value="1"/>
</dbReference>
<dbReference type="Gene3D" id="1.10.4080.10">
    <property type="entry name" value="ADP-ribosylation/Crystallin J1"/>
    <property type="match status" value="1"/>
</dbReference>
<keyword evidence="2" id="KW-0378">Hydrolase</keyword>
<dbReference type="InterPro" id="IPR050792">
    <property type="entry name" value="ADP-ribosylglycohydrolase"/>
</dbReference>
<dbReference type="InterPro" id="IPR036705">
    <property type="entry name" value="Ribosyl_crysJ1_sf"/>
</dbReference>
<evidence type="ECO:0000313" key="4">
    <source>
        <dbReference type="EMBL" id="VDG27749.1"/>
    </source>
</evidence>
<keyword evidence="3" id="KW-0479">Metal-binding</keyword>
<name>A0A660DXG3_9LACO</name>
<evidence type="ECO:0000313" key="5">
    <source>
        <dbReference type="Proteomes" id="UP000289996"/>
    </source>
</evidence>
<dbReference type="GO" id="GO:0046872">
    <property type="term" value="F:metal ion binding"/>
    <property type="evidence" value="ECO:0007669"/>
    <property type="project" value="UniProtKB-KW"/>
</dbReference>
<dbReference type="Pfam" id="PF03747">
    <property type="entry name" value="ADP_ribosyl_GH"/>
    <property type="match status" value="1"/>
</dbReference>
<feature type="binding site" evidence="3">
    <location>
        <position position="266"/>
    </location>
    <ligand>
        <name>Mg(2+)</name>
        <dbReference type="ChEBI" id="CHEBI:18420"/>
        <label>1</label>
    </ligand>
</feature>
<dbReference type="OrthoDB" id="9798107at2"/>
<feature type="binding site" evidence="3">
    <location>
        <position position="52"/>
    </location>
    <ligand>
        <name>Mg(2+)</name>
        <dbReference type="ChEBI" id="CHEBI:18420"/>
        <label>1</label>
    </ligand>
</feature>
<keyword evidence="5" id="KW-1185">Reference proteome</keyword>
<evidence type="ECO:0000256" key="1">
    <source>
        <dbReference type="ARBA" id="ARBA00010702"/>
    </source>
</evidence>
<dbReference type="AlphaFoldDB" id="A0A660DXG3"/>